<proteinExistence type="predicted"/>
<evidence type="ECO:0000256" key="1">
    <source>
        <dbReference type="SAM" id="Phobius"/>
    </source>
</evidence>
<feature type="transmembrane region" description="Helical" evidence="1">
    <location>
        <begin position="28"/>
        <end position="47"/>
    </location>
</feature>
<name>A0ABS3YWU4_9BACT</name>
<sequence>MTRNKTLETILVLVLALMVFYRTTNNSYFFLSAMILGFIGLFIPSLAEKVHVVWMKLAEGLGFVTSKIILTLIFFIILVPISFLFKAFGKNSVQTKAGNNSYFKERNFTYTPESLDNVW</sequence>
<evidence type="ECO:0008006" key="4">
    <source>
        <dbReference type="Google" id="ProtNLM"/>
    </source>
</evidence>
<dbReference type="Pfam" id="PF19588">
    <property type="entry name" value="SxtJ"/>
    <property type="match status" value="1"/>
</dbReference>
<gene>
    <name evidence="2" type="ORF">J7I42_18880</name>
</gene>
<accession>A0ABS3YWU4</accession>
<evidence type="ECO:0000313" key="3">
    <source>
        <dbReference type="Proteomes" id="UP000677244"/>
    </source>
</evidence>
<keyword evidence="1" id="KW-1133">Transmembrane helix</keyword>
<keyword evidence="1" id="KW-0472">Membrane</keyword>
<evidence type="ECO:0000313" key="2">
    <source>
        <dbReference type="EMBL" id="MBO9202358.1"/>
    </source>
</evidence>
<organism evidence="2 3">
    <name type="scientific">Niastella soli</name>
    <dbReference type="NCBI Taxonomy" id="2821487"/>
    <lineage>
        <taxon>Bacteria</taxon>
        <taxon>Pseudomonadati</taxon>
        <taxon>Bacteroidota</taxon>
        <taxon>Chitinophagia</taxon>
        <taxon>Chitinophagales</taxon>
        <taxon>Chitinophagaceae</taxon>
        <taxon>Niastella</taxon>
    </lineage>
</organism>
<protein>
    <recommendedName>
        <fullName evidence="4">AI-2E family transporter</fullName>
    </recommendedName>
</protein>
<dbReference type="RefSeq" id="WP_209140404.1">
    <property type="nucleotide sequence ID" value="NZ_JAGHKO010000004.1"/>
</dbReference>
<comment type="caution">
    <text evidence="2">The sequence shown here is derived from an EMBL/GenBank/DDBJ whole genome shotgun (WGS) entry which is preliminary data.</text>
</comment>
<reference evidence="2 3" key="1">
    <citation type="submission" date="2021-03" db="EMBL/GenBank/DDBJ databases">
        <title>Assistant Professor.</title>
        <authorList>
            <person name="Huq M.A."/>
        </authorList>
    </citation>
    <scope>NUCLEOTIDE SEQUENCE [LARGE SCALE GENOMIC DNA]</scope>
    <source>
        <strain evidence="2 3">MAH-29</strain>
    </source>
</reference>
<dbReference type="Proteomes" id="UP000677244">
    <property type="component" value="Unassembled WGS sequence"/>
</dbReference>
<feature type="transmembrane region" description="Helical" evidence="1">
    <location>
        <begin position="67"/>
        <end position="88"/>
    </location>
</feature>
<keyword evidence="1" id="KW-0812">Transmembrane</keyword>
<dbReference type="EMBL" id="JAGHKO010000004">
    <property type="protein sequence ID" value="MBO9202358.1"/>
    <property type="molecule type" value="Genomic_DNA"/>
</dbReference>
<keyword evidence="3" id="KW-1185">Reference proteome</keyword>
<dbReference type="InterPro" id="IPR045781">
    <property type="entry name" value="SxtJ"/>
</dbReference>